<comment type="subcellular location">
    <subcellularLocation>
        <location evidence="1">Membrane</location>
    </subcellularLocation>
</comment>
<evidence type="ECO:0000256" key="4">
    <source>
        <dbReference type="ARBA" id="ARBA00022692"/>
    </source>
</evidence>
<dbReference type="PANTHER" id="PTHR35851">
    <property type="entry name" value="CELL DIVISION PROTEIN FTSQ"/>
    <property type="match status" value="1"/>
</dbReference>
<sequence>MEGFVYEDDSGISQTPAGEPEPDAVVGTDRSGPGWKAIALIMLIMLVGLFALGLYAQQWKKSVWVREVVFSGNHLLSGDELKRKTEGLVGKNIGDVDSKALSEELMTLPYVRRADVAEELNGIIRISLKERLPMARLVRGEKVQVIDTEGYILPWRDHSSVSSLLRVTGLKTSKAEASQLSKARERSFTVLREVIDAVKSTEYARLLVRDIVLSQKNTTYFSVAGSPTRFIVGNDGDYKEKLKKFEIFWQKVVSKKGLDGYATVDLRFAGKVFAVENRRQSSLNKAP</sequence>
<dbReference type="InterPro" id="IPR013685">
    <property type="entry name" value="POTRA_FtsQ_type"/>
</dbReference>
<evidence type="ECO:0000256" key="8">
    <source>
        <dbReference type="SAM" id="MobiDB-lite"/>
    </source>
</evidence>
<dbReference type="HOGENOM" id="CLU_935945_0_0_10"/>
<dbReference type="Pfam" id="PF08478">
    <property type="entry name" value="POTRA_1"/>
    <property type="match status" value="1"/>
</dbReference>
<name>B3EQB5_CHLPB</name>
<feature type="domain" description="POTRA" evidence="10">
    <location>
        <begin position="63"/>
        <end position="131"/>
    </location>
</feature>
<feature type="compositionally biased region" description="Acidic residues" evidence="8">
    <location>
        <begin position="1"/>
        <end position="10"/>
    </location>
</feature>
<keyword evidence="6 9" id="KW-0472">Membrane</keyword>
<keyword evidence="4 9" id="KW-0812">Transmembrane</keyword>
<keyword evidence="3" id="KW-0132">Cell division</keyword>
<feature type="region of interest" description="Disordered" evidence="8">
    <location>
        <begin position="1"/>
        <end position="28"/>
    </location>
</feature>
<keyword evidence="7" id="KW-0131">Cell cycle</keyword>
<gene>
    <name evidence="11" type="ordered locus">Cphamn1_2519</name>
</gene>
<feature type="transmembrane region" description="Helical" evidence="9">
    <location>
        <begin position="37"/>
        <end position="56"/>
    </location>
</feature>
<evidence type="ECO:0000256" key="2">
    <source>
        <dbReference type="ARBA" id="ARBA00022475"/>
    </source>
</evidence>
<keyword evidence="2" id="KW-1003">Cell membrane</keyword>
<dbReference type="GO" id="GO:0016020">
    <property type="term" value="C:membrane"/>
    <property type="evidence" value="ECO:0007669"/>
    <property type="project" value="UniProtKB-SubCell"/>
</dbReference>
<dbReference type="InterPro" id="IPR034746">
    <property type="entry name" value="POTRA"/>
</dbReference>
<evidence type="ECO:0000259" key="10">
    <source>
        <dbReference type="PROSITE" id="PS51779"/>
    </source>
</evidence>
<dbReference type="InterPro" id="IPR026579">
    <property type="entry name" value="FtsQ"/>
</dbReference>
<dbReference type="OrthoDB" id="1466667at2"/>
<dbReference type="KEGG" id="cpb:Cphamn1_2519"/>
<evidence type="ECO:0000256" key="5">
    <source>
        <dbReference type="ARBA" id="ARBA00022989"/>
    </source>
</evidence>
<keyword evidence="5 9" id="KW-1133">Transmembrane helix</keyword>
<dbReference type="PANTHER" id="PTHR35851:SF1">
    <property type="entry name" value="CELL DIVISION PROTEIN FTSQ"/>
    <property type="match status" value="1"/>
</dbReference>
<evidence type="ECO:0000256" key="7">
    <source>
        <dbReference type="ARBA" id="ARBA00023306"/>
    </source>
</evidence>
<proteinExistence type="predicted"/>
<protein>
    <submittedName>
        <fullName evidence="11">Polypeptide-transport-associated domain protein FtsQ-type</fullName>
    </submittedName>
</protein>
<reference evidence="11" key="1">
    <citation type="submission" date="2008-06" db="EMBL/GenBank/DDBJ databases">
        <title>Complete sequence of Chlorobium phaeobacteroides BS1.</title>
        <authorList>
            <consortium name="US DOE Joint Genome Institute"/>
            <person name="Lucas S."/>
            <person name="Copeland A."/>
            <person name="Lapidus A."/>
            <person name="Glavina del Rio T."/>
            <person name="Dalin E."/>
            <person name="Tice H."/>
            <person name="Bruce D."/>
            <person name="Goodwin L."/>
            <person name="Pitluck S."/>
            <person name="Schmutz J."/>
            <person name="Larimer F."/>
            <person name="Land M."/>
            <person name="Hauser L."/>
            <person name="Kyrpides N."/>
            <person name="Ovchinnikova G."/>
            <person name="Li T."/>
            <person name="Liu Z."/>
            <person name="Zhao F."/>
            <person name="Overmann J."/>
            <person name="Bryant D.A."/>
            <person name="Richardson P."/>
        </authorList>
    </citation>
    <scope>NUCLEOTIDE SEQUENCE [LARGE SCALE GENOMIC DNA]</scope>
    <source>
        <strain evidence="11">BS1</strain>
    </source>
</reference>
<dbReference type="EMBL" id="CP001101">
    <property type="protein sequence ID" value="ACE05413.1"/>
    <property type="molecule type" value="Genomic_DNA"/>
</dbReference>
<organism evidence="11">
    <name type="scientific">Chlorobium phaeobacteroides (strain BS1)</name>
    <dbReference type="NCBI Taxonomy" id="331678"/>
    <lineage>
        <taxon>Bacteria</taxon>
        <taxon>Pseudomonadati</taxon>
        <taxon>Chlorobiota</taxon>
        <taxon>Chlorobiia</taxon>
        <taxon>Chlorobiales</taxon>
        <taxon>Chlorobiaceae</taxon>
        <taxon>Chlorobium/Pelodictyon group</taxon>
        <taxon>Chlorobium</taxon>
    </lineage>
</organism>
<dbReference type="PROSITE" id="PS51779">
    <property type="entry name" value="POTRA"/>
    <property type="match status" value="1"/>
</dbReference>
<evidence type="ECO:0000256" key="3">
    <source>
        <dbReference type="ARBA" id="ARBA00022618"/>
    </source>
</evidence>
<evidence type="ECO:0000256" key="6">
    <source>
        <dbReference type="ARBA" id="ARBA00023136"/>
    </source>
</evidence>
<dbReference type="eggNOG" id="COG1589">
    <property type="taxonomic scope" value="Bacteria"/>
</dbReference>
<dbReference type="Gene3D" id="3.10.20.310">
    <property type="entry name" value="membrane protein fhac"/>
    <property type="match status" value="1"/>
</dbReference>
<dbReference type="GO" id="GO:0090529">
    <property type="term" value="P:cell septum assembly"/>
    <property type="evidence" value="ECO:0007669"/>
    <property type="project" value="InterPro"/>
</dbReference>
<accession>B3EQB5</accession>
<dbReference type="STRING" id="331678.Cphamn1_2519"/>
<evidence type="ECO:0000256" key="1">
    <source>
        <dbReference type="ARBA" id="ARBA00004370"/>
    </source>
</evidence>
<evidence type="ECO:0000313" key="11">
    <source>
        <dbReference type="EMBL" id="ACE05413.1"/>
    </source>
</evidence>
<dbReference type="AlphaFoldDB" id="B3EQB5"/>
<evidence type="ECO:0000256" key="9">
    <source>
        <dbReference type="SAM" id="Phobius"/>
    </source>
</evidence>